<comment type="caution">
    <text evidence="1">The sequence shown here is derived from an EMBL/GenBank/DDBJ whole genome shotgun (WGS) entry which is preliminary data.</text>
</comment>
<dbReference type="OrthoDB" id="6159421at2759"/>
<dbReference type="EMBL" id="BGPR01000363">
    <property type="protein sequence ID" value="GBM15738.1"/>
    <property type="molecule type" value="Genomic_DNA"/>
</dbReference>
<protein>
    <submittedName>
        <fullName evidence="1">Uncharacterized protein</fullName>
    </submittedName>
</protein>
<organism evidence="1 2">
    <name type="scientific">Araneus ventricosus</name>
    <name type="common">Orbweaver spider</name>
    <name type="synonym">Epeira ventricosa</name>
    <dbReference type="NCBI Taxonomy" id="182803"/>
    <lineage>
        <taxon>Eukaryota</taxon>
        <taxon>Metazoa</taxon>
        <taxon>Ecdysozoa</taxon>
        <taxon>Arthropoda</taxon>
        <taxon>Chelicerata</taxon>
        <taxon>Arachnida</taxon>
        <taxon>Araneae</taxon>
        <taxon>Araneomorphae</taxon>
        <taxon>Entelegynae</taxon>
        <taxon>Araneoidea</taxon>
        <taxon>Araneidae</taxon>
        <taxon>Araneus</taxon>
    </lineage>
</organism>
<dbReference type="Proteomes" id="UP000499080">
    <property type="component" value="Unassembled WGS sequence"/>
</dbReference>
<gene>
    <name evidence="1" type="ORF">AVEN_262906_1</name>
</gene>
<dbReference type="AlphaFoldDB" id="A0A4Y2DI83"/>
<reference evidence="1 2" key="1">
    <citation type="journal article" date="2019" name="Sci. Rep.">
        <title>Orb-weaving spider Araneus ventricosus genome elucidates the spidroin gene catalogue.</title>
        <authorList>
            <person name="Kono N."/>
            <person name="Nakamura H."/>
            <person name="Ohtoshi R."/>
            <person name="Moran D.A.P."/>
            <person name="Shinohara A."/>
            <person name="Yoshida Y."/>
            <person name="Fujiwara M."/>
            <person name="Mori M."/>
            <person name="Tomita M."/>
            <person name="Arakawa K."/>
        </authorList>
    </citation>
    <scope>NUCLEOTIDE SEQUENCE [LARGE SCALE GENOMIC DNA]</scope>
</reference>
<proteinExistence type="predicted"/>
<evidence type="ECO:0000313" key="1">
    <source>
        <dbReference type="EMBL" id="GBM15738.1"/>
    </source>
</evidence>
<evidence type="ECO:0000313" key="2">
    <source>
        <dbReference type="Proteomes" id="UP000499080"/>
    </source>
</evidence>
<name>A0A4Y2DI83_ARAVE</name>
<sequence>MLVFRAGSSNSRDLSYDVHPMFSKVTVAPPAIPESLTSFSDRTVNSEAMLLSFLAEKSLPLSLAPDILESTNTTKLKIKKSIRPDDNTSHCCQLQATAWCS</sequence>
<keyword evidence="2" id="KW-1185">Reference proteome</keyword>
<accession>A0A4Y2DI83</accession>